<protein>
    <submittedName>
        <fullName evidence="1">Uncharacterized protein</fullName>
    </submittedName>
</protein>
<gene>
    <name evidence="1" type="ORF">DTL42_04015</name>
</gene>
<name>A0A368KVC4_9BACT</name>
<evidence type="ECO:0000313" key="2">
    <source>
        <dbReference type="Proteomes" id="UP000253562"/>
    </source>
</evidence>
<dbReference type="EMBL" id="QPEX01000010">
    <property type="protein sequence ID" value="RCS54319.1"/>
    <property type="molecule type" value="Genomic_DNA"/>
</dbReference>
<dbReference type="Proteomes" id="UP000253562">
    <property type="component" value="Unassembled WGS sequence"/>
</dbReference>
<dbReference type="AlphaFoldDB" id="A0A368KVC4"/>
<reference evidence="1 2" key="1">
    <citation type="submission" date="2018-07" db="EMBL/GenBank/DDBJ databases">
        <title>Comparative genomes isolates from brazilian mangrove.</title>
        <authorList>
            <person name="De Araujo J.E."/>
            <person name="Taketani R.G."/>
            <person name="Silva M.C.P."/>
            <person name="Lourenco M.V."/>
            <person name="Oliveira V.M."/>
            <person name="Andreote F.D."/>
        </authorList>
    </citation>
    <scope>NUCLEOTIDE SEQUENCE [LARGE SCALE GENOMIC DNA]</scope>
    <source>
        <strain evidence="1 2">HEX PRIS-MGV</strain>
    </source>
</reference>
<dbReference type="OrthoDB" id="277172at2"/>
<organism evidence="1 2">
    <name type="scientific">Bremerella cremea</name>
    <dbReference type="NCBI Taxonomy" id="1031537"/>
    <lineage>
        <taxon>Bacteria</taxon>
        <taxon>Pseudomonadati</taxon>
        <taxon>Planctomycetota</taxon>
        <taxon>Planctomycetia</taxon>
        <taxon>Pirellulales</taxon>
        <taxon>Pirellulaceae</taxon>
        <taxon>Bremerella</taxon>
    </lineage>
</organism>
<dbReference type="RefSeq" id="WP_114367385.1">
    <property type="nucleotide sequence ID" value="NZ_QPEX01000010.1"/>
</dbReference>
<comment type="caution">
    <text evidence="1">The sequence shown here is derived from an EMBL/GenBank/DDBJ whole genome shotgun (WGS) entry which is preliminary data.</text>
</comment>
<sequence>MHSFVCVLAVLAAPPTLENAKEVTTVATEVAESAPLKPHEIRQALRTTLKSEAASETFADRRTAIERLCYLFQELMLSEDFAELDRQKWRARLVSRFRSIQDDLEKLPRETTETRSLSQDGARGGAALDQRGADELINLITTTIDPETWENLGGNGSIFYYSNLQVLVIRQTQEVHEKIGGINRGLRSGP</sequence>
<proteinExistence type="predicted"/>
<accession>A0A368KVC4</accession>
<evidence type="ECO:0000313" key="1">
    <source>
        <dbReference type="EMBL" id="RCS54319.1"/>
    </source>
</evidence>